<accession>A0A1Y6JZP9</accession>
<proteinExistence type="predicted"/>
<evidence type="ECO:0000313" key="1">
    <source>
        <dbReference type="EMBL" id="SMS15280.1"/>
    </source>
</evidence>
<dbReference type="AlphaFoldDB" id="A0A1Y6JZP9"/>
<evidence type="ECO:0000313" key="2">
    <source>
        <dbReference type="Proteomes" id="UP000195412"/>
    </source>
</evidence>
<reference evidence="2" key="1">
    <citation type="submission" date="2017-05" db="EMBL/GenBank/DDBJ databases">
        <authorList>
            <person name="Papadimitriou K."/>
        </authorList>
    </citation>
    <scope>NUCLEOTIDE SEQUENCE [LARGE SCALE GENOMIC DNA]</scope>
    <source>
        <strain evidence="2">ACA-DC 3411</strain>
    </source>
</reference>
<gene>
    <name evidence="1" type="ORF">LZ3411_2230</name>
</gene>
<name>A0A1Y6JZP9_9LACO</name>
<sequence length="41" mass="4581">MNVNNFATFSSSWCSVFRKVRYNNPNKLSGKPTGGRPFALS</sequence>
<dbReference type="EMBL" id="LT854705">
    <property type="protein sequence ID" value="SMS15280.1"/>
    <property type="molecule type" value="Genomic_DNA"/>
</dbReference>
<dbReference type="KEGG" id="lzy:LZ3411_2230"/>
<dbReference type="Proteomes" id="UP000195412">
    <property type="component" value="Chromosome I"/>
</dbReference>
<protein>
    <submittedName>
        <fullName evidence="1">Uncharacterized protein</fullName>
    </submittedName>
</protein>
<organism evidence="1 2">
    <name type="scientific">Levilactobacillus zymae</name>
    <dbReference type="NCBI Taxonomy" id="267363"/>
    <lineage>
        <taxon>Bacteria</taxon>
        <taxon>Bacillati</taxon>
        <taxon>Bacillota</taxon>
        <taxon>Bacilli</taxon>
        <taxon>Lactobacillales</taxon>
        <taxon>Lactobacillaceae</taxon>
        <taxon>Levilactobacillus</taxon>
    </lineage>
</organism>